<dbReference type="Pfam" id="PF01614">
    <property type="entry name" value="IclR_C"/>
    <property type="match status" value="1"/>
</dbReference>
<feature type="domain" description="IclR-ED" evidence="4">
    <location>
        <begin position="66"/>
        <end position="248"/>
    </location>
</feature>
<dbReference type="Proteomes" id="UP000315364">
    <property type="component" value="Chromosome"/>
</dbReference>
<proteinExistence type="predicted"/>
<evidence type="ECO:0000256" key="2">
    <source>
        <dbReference type="ARBA" id="ARBA00023125"/>
    </source>
</evidence>
<organism evidence="5 6">
    <name type="scientific">Devosia ginsengisoli</name>
    <dbReference type="NCBI Taxonomy" id="400770"/>
    <lineage>
        <taxon>Bacteria</taxon>
        <taxon>Pseudomonadati</taxon>
        <taxon>Pseudomonadota</taxon>
        <taxon>Alphaproteobacteria</taxon>
        <taxon>Hyphomicrobiales</taxon>
        <taxon>Devosiaceae</taxon>
        <taxon>Devosia</taxon>
    </lineage>
</organism>
<dbReference type="SUPFAM" id="SSF46785">
    <property type="entry name" value="Winged helix' DNA-binding domain"/>
    <property type="match status" value="1"/>
</dbReference>
<dbReference type="SUPFAM" id="SSF55781">
    <property type="entry name" value="GAF domain-like"/>
    <property type="match status" value="1"/>
</dbReference>
<dbReference type="InterPro" id="IPR036388">
    <property type="entry name" value="WH-like_DNA-bd_sf"/>
</dbReference>
<reference evidence="5 6" key="1">
    <citation type="submission" date="2019-07" db="EMBL/GenBank/DDBJ databases">
        <title>Full genome sequence of Devosia sp. Gsoil 520.</title>
        <authorList>
            <person name="Im W.-T."/>
        </authorList>
    </citation>
    <scope>NUCLEOTIDE SEQUENCE [LARGE SCALE GENOMIC DNA]</scope>
    <source>
        <strain evidence="5 6">Gsoil 520</strain>
    </source>
</reference>
<dbReference type="InterPro" id="IPR036390">
    <property type="entry name" value="WH_DNA-bd_sf"/>
</dbReference>
<dbReference type="AlphaFoldDB" id="A0A5B8LY55"/>
<keyword evidence="3" id="KW-0804">Transcription</keyword>
<protein>
    <submittedName>
        <fullName evidence="5">IclR family transcriptional regulator</fullName>
    </submittedName>
</protein>
<dbReference type="KEGG" id="dea:FPZ08_19485"/>
<dbReference type="GO" id="GO:0045892">
    <property type="term" value="P:negative regulation of DNA-templated transcription"/>
    <property type="evidence" value="ECO:0007669"/>
    <property type="project" value="TreeGrafter"/>
</dbReference>
<dbReference type="PANTHER" id="PTHR30136:SF24">
    <property type="entry name" value="HTH-TYPE TRANSCRIPTIONAL REPRESSOR ALLR"/>
    <property type="match status" value="1"/>
</dbReference>
<evidence type="ECO:0000256" key="3">
    <source>
        <dbReference type="ARBA" id="ARBA00023163"/>
    </source>
</evidence>
<keyword evidence="1" id="KW-0805">Transcription regulation</keyword>
<dbReference type="Pfam" id="PF09339">
    <property type="entry name" value="HTH_IclR"/>
    <property type="match status" value="1"/>
</dbReference>
<evidence type="ECO:0000313" key="6">
    <source>
        <dbReference type="Proteomes" id="UP000315364"/>
    </source>
</evidence>
<evidence type="ECO:0000313" key="5">
    <source>
        <dbReference type="EMBL" id="QDZ12729.1"/>
    </source>
</evidence>
<dbReference type="OrthoDB" id="9790046at2"/>
<evidence type="ECO:0000256" key="1">
    <source>
        <dbReference type="ARBA" id="ARBA00023015"/>
    </source>
</evidence>
<dbReference type="PROSITE" id="PS51078">
    <property type="entry name" value="ICLR_ED"/>
    <property type="match status" value="1"/>
</dbReference>
<dbReference type="InterPro" id="IPR005471">
    <property type="entry name" value="Tscrpt_reg_IclR_N"/>
</dbReference>
<dbReference type="GO" id="GO:0003700">
    <property type="term" value="F:DNA-binding transcription factor activity"/>
    <property type="evidence" value="ECO:0007669"/>
    <property type="project" value="TreeGrafter"/>
</dbReference>
<dbReference type="InterPro" id="IPR050707">
    <property type="entry name" value="HTH_MetabolicPath_Reg"/>
</dbReference>
<dbReference type="EMBL" id="CP042304">
    <property type="protein sequence ID" value="QDZ12729.1"/>
    <property type="molecule type" value="Genomic_DNA"/>
</dbReference>
<dbReference type="SMART" id="SM00346">
    <property type="entry name" value="HTH_ICLR"/>
    <property type="match status" value="1"/>
</dbReference>
<sequence>MARVSGIERTIQIFDLLESTGRAMNGSAIAKGVGASASTIYPIIDELLERQLLARAEGSDVWLGPRLYRYGLAYGNALDIVRIATPVMRDMCQRIGETVQLCGRDGGMMTILGMEEADGHFRVSSRVGSRVPLNWTASGRLLVGHLPPAQRLEIFAASALDSPSGRAATDPDTLSAEAGEAFLARLSVQLSESEFAVACVASPICDAAGACVATVAIVLPEQRLMATREKYVQEVLLASRQIERGFGVFSS</sequence>
<name>A0A5B8LY55_9HYPH</name>
<keyword evidence="6" id="KW-1185">Reference proteome</keyword>
<keyword evidence="2" id="KW-0238">DNA-binding</keyword>
<evidence type="ECO:0000259" key="4">
    <source>
        <dbReference type="PROSITE" id="PS51078"/>
    </source>
</evidence>
<accession>A0A5B8LY55</accession>
<dbReference type="InterPro" id="IPR029016">
    <property type="entry name" value="GAF-like_dom_sf"/>
</dbReference>
<dbReference type="RefSeq" id="WP_146292021.1">
    <property type="nucleotide sequence ID" value="NZ_CP042304.1"/>
</dbReference>
<dbReference type="PANTHER" id="PTHR30136">
    <property type="entry name" value="HELIX-TURN-HELIX TRANSCRIPTIONAL REGULATOR, ICLR FAMILY"/>
    <property type="match status" value="1"/>
</dbReference>
<dbReference type="Gene3D" id="3.30.450.40">
    <property type="match status" value="1"/>
</dbReference>
<gene>
    <name evidence="5" type="ORF">FPZ08_19485</name>
</gene>
<dbReference type="GO" id="GO:0003677">
    <property type="term" value="F:DNA binding"/>
    <property type="evidence" value="ECO:0007669"/>
    <property type="project" value="UniProtKB-KW"/>
</dbReference>
<dbReference type="InterPro" id="IPR014757">
    <property type="entry name" value="Tscrpt_reg_IclR_C"/>
</dbReference>
<dbReference type="Gene3D" id="1.10.10.10">
    <property type="entry name" value="Winged helix-like DNA-binding domain superfamily/Winged helix DNA-binding domain"/>
    <property type="match status" value="1"/>
</dbReference>